<comment type="caution">
    <text evidence="8">The sequence shown here is derived from an EMBL/GenBank/DDBJ whole genome shotgun (WGS) entry which is preliminary data.</text>
</comment>
<gene>
    <name evidence="6" type="primary">rsmH</name>
    <name evidence="8" type="ORF">A2719_02815</name>
</gene>
<evidence type="ECO:0000256" key="3">
    <source>
        <dbReference type="ARBA" id="ARBA00022603"/>
    </source>
</evidence>
<evidence type="ECO:0000256" key="6">
    <source>
        <dbReference type="HAMAP-Rule" id="MF_01007"/>
    </source>
</evidence>
<feature type="binding site" evidence="6">
    <location>
        <position position="71"/>
    </location>
    <ligand>
        <name>S-adenosyl-L-methionine</name>
        <dbReference type="ChEBI" id="CHEBI:59789"/>
    </ligand>
</feature>
<dbReference type="NCBIfam" id="TIGR00006">
    <property type="entry name" value="16S rRNA (cytosine(1402)-N(4))-methyltransferase RsmH"/>
    <property type="match status" value="1"/>
</dbReference>
<comment type="similarity">
    <text evidence="1 6">Belongs to the methyltransferase superfamily. RsmH family.</text>
</comment>
<dbReference type="PANTHER" id="PTHR11265">
    <property type="entry name" value="S-ADENOSYL-METHYLTRANSFERASE MRAW"/>
    <property type="match status" value="1"/>
</dbReference>
<dbReference type="EC" id="2.1.1.199" evidence="6"/>
<feature type="region of interest" description="Disordered" evidence="7">
    <location>
        <begin position="266"/>
        <end position="288"/>
    </location>
</feature>
<name>A0A1G2G1V4_9BACT</name>
<feature type="binding site" evidence="6">
    <location>
        <begin position="30"/>
        <end position="32"/>
    </location>
    <ligand>
        <name>S-adenosyl-L-methionine</name>
        <dbReference type="ChEBI" id="CHEBI:59789"/>
    </ligand>
</feature>
<feature type="binding site" evidence="6">
    <location>
        <position position="99"/>
    </location>
    <ligand>
        <name>S-adenosyl-L-methionine</name>
        <dbReference type="ChEBI" id="CHEBI:59789"/>
    </ligand>
</feature>
<dbReference type="Gene3D" id="3.40.50.150">
    <property type="entry name" value="Vaccinia Virus protein VP39"/>
    <property type="match status" value="1"/>
</dbReference>
<evidence type="ECO:0000256" key="5">
    <source>
        <dbReference type="ARBA" id="ARBA00022691"/>
    </source>
</evidence>
<dbReference type="GO" id="GO:0071424">
    <property type="term" value="F:rRNA (cytosine-N4-)-methyltransferase activity"/>
    <property type="evidence" value="ECO:0007669"/>
    <property type="project" value="UniProtKB-UniRule"/>
</dbReference>
<evidence type="ECO:0000313" key="9">
    <source>
        <dbReference type="Proteomes" id="UP000177480"/>
    </source>
</evidence>
<dbReference type="SUPFAM" id="SSF81799">
    <property type="entry name" value="Putative methyltransferase TM0872, insert domain"/>
    <property type="match status" value="1"/>
</dbReference>
<keyword evidence="4 6" id="KW-0808">Transferase</keyword>
<protein>
    <recommendedName>
        <fullName evidence="6">Ribosomal RNA small subunit methyltransferase H</fullName>
        <ecNumber evidence="6">2.1.1.199</ecNumber>
    </recommendedName>
    <alternativeName>
        <fullName evidence="6">16S rRNA m(4)C1402 methyltransferase</fullName>
    </alternativeName>
    <alternativeName>
        <fullName evidence="6">rRNA (cytosine-N(4)-)-methyltransferase RsmH</fullName>
    </alternativeName>
</protein>
<evidence type="ECO:0000256" key="2">
    <source>
        <dbReference type="ARBA" id="ARBA00022552"/>
    </source>
</evidence>
<evidence type="ECO:0000256" key="7">
    <source>
        <dbReference type="SAM" id="MobiDB-lite"/>
    </source>
</evidence>
<dbReference type="AlphaFoldDB" id="A0A1G2G1V4"/>
<keyword evidence="2 6" id="KW-0698">rRNA processing</keyword>
<evidence type="ECO:0000256" key="4">
    <source>
        <dbReference type="ARBA" id="ARBA00022679"/>
    </source>
</evidence>
<accession>A0A1G2G1V4</accession>
<dbReference type="SUPFAM" id="SSF53335">
    <property type="entry name" value="S-adenosyl-L-methionine-dependent methyltransferases"/>
    <property type="match status" value="1"/>
</dbReference>
<proteinExistence type="inferred from homology"/>
<reference evidence="8 9" key="1">
    <citation type="journal article" date="2016" name="Nat. Commun.">
        <title>Thousands of microbial genomes shed light on interconnected biogeochemical processes in an aquifer system.</title>
        <authorList>
            <person name="Anantharaman K."/>
            <person name="Brown C.T."/>
            <person name="Hug L.A."/>
            <person name="Sharon I."/>
            <person name="Castelle C.J."/>
            <person name="Probst A.J."/>
            <person name="Thomas B.C."/>
            <person name="Singh A."/>
            <person name="Wilkins M.J."/>
            <person name="Karaoz U."/>
            <person name="Brodie E.L."/>
            <person name="Williams K.H."/>
            <person name="Hubbard S.S."/>
            <person name="Banfield J.F."/>
        </authorList>
    </citation>
    <scope>NUCLEOTIDE SEQUENCE [LARGE SCALE GENOMIC DNA]</scope>
</reference>
<dbReference type="STRING" id="1802114.A2719_02815"/>
<feature type="binding site" evidence="6">
    <location>
        <position position="50"/>
    </location>
    <ligand>
        <name>S-adenosyl-L-methionine</name>
        <dbReference type="ChEBI" id="CHEBI:59789"/>
    </ligand>
</feature>
<dbReference type="InterPro" id="IPR029063">
    <property type="entry name" value="SAM-dependent_MTases_sf"/>
</dbReference>
<dbReference type="PANTHER" id="PTHR11265:SF0">
    <property type="entry name" value="12S RRNA N4-METHYLCYTIDINE METHYLTRANSFERASE"/>
    <property type="match status" value="1"/>
</dbReference>
<keyword evidence="6" id="KW-0963">Cytoplasm</keyword>
<comment type="catalytic activity">
    <reaction evidence="6">
        <text>cytidine(1402) in 16S rRNA + S-adenosyl-L-methionine = N(4)-methylcytidine(1402) in 16S rRNA + S-adenosyl-L-homocysteine + H(+)</text>
        <dbReference type="Rhea" id="RHEA:42928"/>
        <dbReference type="Rhea" id="RHEA-COMP:10286"/>
        <dbReference type="Rhea" id="RHEA-COMP:10287"/>
        <dbReference type="ChEBI" id="CHEBI:15378"/>
        <dbReference type="ChEBI" id="CHEBI:57856"/>
        <dbReference type="ChEBI" id="CHEBI:59789"/>
        <dbReference type="ChEBI" id="CHEBI:74506"/>
        <dbReference type="ChEBI" id="CHEBI:82748"/>
        <dbReference type="EC" id="2.1.1.199"/>
    </reaction>
</comment>
<keyword evidence="5 6" id="KW-0949">S-adenosyl-L-methionine</keyword>
<dbReference type="InterPro" id="IPR002903">
    <property type="entry name" value="RsmH"/>
</dbReference>
<keyword evidence="3 6" id="KW-0489">Methyltransferase</keyword>
<evidence type="ECO:0000256" key="1">
    <source>
        <dbReference type="ARBA" id="ARBA00010396"/>
    </source>
</evidence>
<dbReference type="Proteomes" id="UP000177480">
    <property type="component" value="Unassembled WGS sequence"/>
</dbReference>
<comment type="subcellular location">
    <subcellularLocation>
        <location evidence="6">Cytoplasm</location>
    </subcellularLocation>
</comment>
<dbReference type="Gene3D" id="1.10.150.170">
    <property type="entry name" value="Putative methyltransferase TM0872, insert domain"/>
    <property type="match status" value="1"/>
</dbReference>
<dbReference type="GO" id="GO:0005737">
    <property type="term" value="C:cytoplasm"/>
    <property type="evidence" value="ECO:0007669"/>
    <property type="project" value="UniProtKB-SubCell"/>
</dbReference>
<organism evidence="8 9">
    <name type="scientific">Candidatus Ryanbacteria bacterium RIFCSPHIGHO2_01_FULL_45_22</name>
    <dbReference type="NCBI Taxonomy" id="1802114"/>
    <lineage>
        <taxon>Bacteria</taxon>
        <taxon>Candidatus Ryaniibacteriota</taxon>
    </lineage>
</organism>
<dbReference type="InterPro" id="IPR023397">
    <property type="entry name" value="SAM-dep_MeTrfase_MraW_recog"/>
</dbReference>
<dbReference type="PIRSF" id="PIRSF004486">
    <property type="entry name" value="MraW"/>
    <property type="match status" value="1"/>
</dbReference>
<dbReference type="EMBL" id="MHNK01000010">
    <property type="protein sequence ID" value="OGZ44077.1"/>
    <property type="molecule type" value="Genomic_DNA"/>
</dbReference>
<feature type="binding site" evidence="6">
    <location>
        <position position="92"/>
    </location>
    <ligand>
        <name>S-adenosyl-L-methionine</name>
        <dbReference type="ChEBI" id="CHEBI:59789"/>
    </ligand>
</feature>
<comment type="function">
    <text evidence="6">Specifically methylates the N4 position of cytidine in position 1402 (C1402) of 16S rRNA.</text>
</comment>
<dbReference type="Pfam" id="PF01795">
    <property type="entry name" value="Methyltransf_5"/>
    <property type="match status" value="1"/>
</dbReference>
<evidence type="ECO:0000313" key="8">
    <source>
        <dbReference type="EMBL" id="OGZ44077.1"/>
    </source>
</evidence>
<sequence>MHIPVLLNEILDHLNPQPGGVFIDATINGGGHARAIAERIGKEGKLLGVDRDHELVEKLQDSDFTVACDTFANIRHIAETRGFSNVNGIIFDLGFSSFHVESSGRGFSFLRDEPLDMRYDTDSGISAKDVVNTWPEDKLRNIVFTLGEERFARRIVRRIVEQRERGRIETTAELVEIIRKAVPGSYRRGRIHFATRTFQALRMRVNDELEHVAKGIAEAISLLATGGRIAVISFHSGEDRIVKECFREEERNGILRRITKKPIRASAQECRENPRSRSAKLRVAERIT</sequence>
<dbReference type="HAMAP" id="MF_01007">
    <property type="entry name" value="16SrRNA_methyltr_H"/>
    <property type="match status" value="1"/>
</dbReference>
<dbReference type="GO" id="GO:0070475">
    <property type="term" value="P:rRNA base methylation"/>
    <property type="evidence" value="ECO:0007669"/>
    <property type="project" value="UniProtKB-UniRule"/>
</dbReference>